<reference evidence="1" key="2">
    <citation type="submission" date="2005-06" db="EMBL/GenBank/DDBJ databases">
        <title>Sequencing of the draft genome and assembly of Crocosphaera watsonii WH 8501.</title>
        <authorList>
            <consortium name="US DOE Joint Genome Institute (JGI-PGF)"/>
            <person name="Copeland A."/>
            <person name="Lucas S."/>
            <person name="Lapidus A."/>
            <person name="Barry K."/>
            <person name="Detter C."/>
            <person name="Glavina T."/>
            <person name="Hammon N."/>
            <person name="Israni S."/>
            <person name="Pitluck S."/>
            <person name="Richardson P."/>
        </authorList>
    </citation>
    <scope>NUCLEOTIDE SEQUENCE [LARGE SCALE GENOMIC DNA]</scope>
    <source>
        <strain evidence="1">WH 8501</strain>
    </source>
</reference>
<dbReference type="AlphaFoldDB" id="Q4C0I9"/>
<name>Q4C0I9_CROWT</name>
<protein>
    <recommendedName>
        <fullName evidence="3">Transposase IS4-like domain-containing protein</fullName>
    </recommendedName>
</protein>
<evidence type="ECO:0000313" key="2">
    <source>
        <dbReference type="Proteomes" id="UP000003922"/>
    </source>
</evidence>
<dbReference type="KEGG" id="cwa:CwatDRAFT_1967"/>
<dbReference type="Proteomes" id="UP000003922">
    <property type="component" value="Unassembled WGS sequence"/>
</dbReference>
<dbReference type="EMBL" id="AADV02000058">
    <property type="protein sequence ID" value="EAM49670.1"/>
    <property type="molecule type" value="Genomic_DNA"/>
</dbReference>
<keyword evidence="2" id="KW-1185">Reference proteome</keyword>
<evidence type="ECO:0008006" key="3">
    <source>
        <dbReference type="Google" id="ProtNLM"/>
    </source>
</evidence>
<evidence type="ECO:0000313" key="1">
    <source>
        <dbReference type="EMBL" id="EAM49670.1"/>
    </source>
</evidence>
<reference evidence="1" key="3">
    <citation type="submission" date="2016-12" db="EMBL/GenBank/DDBJ databases">
        <title>Annotation of the draft genome assembly of Crocosphaera watsonii WH 8501.</title>
        <authorList>
            <consortium name="US DOE Joint Genome Institute (JGI-ORNL)"/>
            <person name="Larimer F."/>
            <person name="Land M."/>
        </authorList>
    </citation>
    <scope>NUCLEOTIDE SEQUENCE</scope>
    <source>
        <strain evidence="1">WH 8501</strain>
    </source>
</reference>
<sequence length="227" mass="27187">MGDDLYSRQPICELAIKQGYNFIFVALASSHKSLYEWLEFLENSGEVVKGQVRKYQKNKLLYYRYKYVNNVPLRETEPSLMVNWYEVEIYDKAKNKVIYRNNFITNHQLNDEKMEKIITSGRTRWKVENEGNNLLKNQGYNLEHNFGHGQVNLSIILLALNLISFLFHNVLELVNDLYQKARRKLEKRKTFFNDLRALVKYEWFEDWSELFVYIISEGEQKKFINTS</sequence>
<accession>Q4C0I9</accession>
<gene>
    <name evidence="1" type="ORF">CwatDRAFT_1967</name>
</gene>
<proteinExistence type="predicted"/>
<reference evidence="1" key="1">
    <citation type="submission" date="2004-02" db="EMBL/GenBank/DDBJ databases">
        <authorList>
            <consortium name="DOE Joint Genome Institute"/>
        </authorList>
    </citation>
    <scope>NUCLEOTIDE SEQUENCE [LARGE SCALE GENOMIC DNA]</scope>
    <source>
        <strain evidence="1">WH 8501</strain>
    </source>
</reference>
<organism evidence="1 2">
    <name type="scientific">Crocosphaera watsonii WH 8501</name>
    <dbReference type="NCBI Taxonomy" id="165597"/>
    <lineage>
        <taxon>Bacteria</taxon>
        <taxon>Bacillati</taxon>
        <taxon>Cyanobacteriota</taxon>
        <taxon>Cyanophyceae</taxon>
        <taxon>Oscillatoriophycideae</taxon>
        <taxon>Chroococcales</taxon>
        <taxon>Aphanothecaceae</taxon>
        <taxon>Crocosphaera</taxon>
    </lineage>
</organism>
<comment type="caution">
    <text evidence="1">The sequence shown here is derived from an EMBL/GenBank/DDBJ whole genome shotgun (WGS) entry which is preliminary data.</text>
</comment>